<comment type="caution">
    <text evidence="2">The sequence shown here is derived from an EMBL/GenBank/DDBJ whole genome shotgun (WGS) entry which is preliminary data.</text>
</comment>
<proteinExistence type="predicted"/>
<gene>
    <name evidence="2" type="ORF">SSM_03062</name>
</gene>
<reference evidence="2 3" key="1">
    <citation type="submission" date="2013-02" db="EMBL/GenBank/DDBJ databases">
        <title>The Genome Sequence of Enterococcus faecium HM1072.</title>
        <authorList>
            <consortium name="The Broad Institute Genome Sequencing Platform"/>
            <consortium name="The Broad Institute Genome Sequencing Center for Infectious Disease"/>
            <person name="Earl A.M."/>
            <person name="Gilmore M.S."/>
            <person name="Lebreton F."/>
            <person name="Courvalin P."/>
            <person name="Walker B."/>
            <person name="Young S.K."/>
            <person name="Zeng Q."/>
            <person name="Gargeya S."/>
            <person name="Fitzgerald M."/>
            <person name="Haas B."/>
            <person name="Abouelleil A."/>
            <person name="Alvarado L."/>
            <person name="Arachchi H.M."/>
            <person name="Berlin A.M."/>
            <person name="Chapman S.B."/>
            <person name="Dewar J."/>
            <person name="Goldberg J."/>
            <person name="Griggs A."/>
            <person name="Gujja S."/>
            <person name="Hansen M."/>
            <person name="Howarth C."/>
            <person name="Imamovic A."/>
            <person name="Larimer J."/>
            <person name="McCowan C."/>
            <person name="Murphy C."/>
            <person name="Neiman D."/>
            <person name="Pearson M."/>
            <person name="Priest M."/>
            <person name="Roberts A."/>
            <person name="Saif S."/>
            <person name="Shea T."/>
            <person name="Sisk P."/>
            <person name="Sykes S."/>
            <person name="Wortman J."/>
            <person name="Nusbaum C."/>
            <person name="Birren B."/>
        </authorList>
    </citation>
    <scope>NUCLEOTIDE SEQUENCE [LARGE SCALE GENOMIC DNA]</scope>
    <source>
        <strain evidence="2 3">HM1072</strain>
    </source>
</reference>
<organism evidence="2 3">
    <name type="scientific">Enterococcus faecium EnGen0192</name>
    <dbReference type="NCBI Taxonomy" id="1157487"/>
    <lineage>
        <taxon>Bacteria</taxon>
        <taxon>Bacillati</taxon>
        <taxon>Bacillota</taxon>
        <taxon>Bacilli</taxon>
        <taxon>Lactobacillales</taxon>
        <taxon>Enterococcaceae</taxon>
        <taxon>Enterococcus</taxon>
    </lineage>
</organism>
<dbReference type="Proteomes" id="UP000013897">
    <property type="component" value="Unassembled WGS sequence"/>
</dbReference>
<name>A0A829FEZ7_ENTFC</name>
<evidence type="ECO:0000313" key="2">
    <source>
        <dbReference type="EMBL" id="EOM18163.1"/>
    </source>
</evidence>
<accession>A0A829FEZ7</accession>
<dbReference type="EMBL" id="AITY01000085">
    <property type="protein sequence ID" value="EOM18163.1"/>
    <property type="molecule type" value="Genomic_DNA"/>
</dbReference>
<evidence type="ECO:0000313" key="3">
    <source>
        <dbReference type="Proteomes" id="UP000013897"/>
    </source>
</evidence>
<evidence type="ECO:0000256" key="1">
    <source>
        <dbReference type="SAM" id="MobiDB-lite"/>
    </source>
</evidence>
<feature type="compositionally biased region" description="Polar residues" evidence="1">
    <location>
        <begin position="8"/>
        <end position="19"/>
    </location>
</feature>
<feature type="region of interest" description="Disordered" evidence="1">
    <location>
        <begin position="1"/>
        <end position="23"/>
    </location>
</feature>
<dbReference type="AlphaFoldDB" id="A0A829FEZ7"/>
<protein>
    <submittedName>
        <fullName evidence="2">Uncharacterized protein</fullName>
    </submittedName>
</protein>
<sequence length="154" mass="17653">MAAKRIKPNTNLKETQNHTAGIPRDAATLNYHSLGKQNADQEHPCLNLKYYDFNFECFSELSQEDLKSFTALNRKFRDLTWLQIKQQSGKTNKSGLAPTKIPRNKLPKSPILDAISEDIEILELRLSKKARVFGFRSAATFFLIFLDSQHRICP</sequence>
<dbReference type="RefSeq" id="WP_002321703.1">
    <property type="nucleotide sequence ID" value="NZ_KB949516.1"/>
</dbReference>